<reference evidence="2 3" key="1">
    <citation type="submission" date="2014-04" db="EMBL/GenBank/DDBJ databases">
        <title>Evolutionary Origins and Diversification of the Mycorrhizal Mutualists.</title>
        <authorList>
            <consortium name="DOE Joint Genome Institute"/>
            <consortium name="Mycorrhizal Genomics Consortium"/>
            <person name="Kohler A."/>
            <person name="Kuo A."/>
            <person name="Nagy L.G."/>
            <person name="Floudas D."/>
            <person name="Copeland A."/>
            <person name="Barry K.W."/>
            <person name="Cichocki N."/>
            <person name="Veneault-Fourrey C."/>
            <person name="LaButti K."/>
            <person name="Lindquist E.A."/>
            <person name="Lipzen A."/>
            <person name="Lundell T."/>
            <person name="Morin E."/>
            <person name="Murat C."/>
            <person name="Riley R."/>
            <person name="Ohm R."/>
            <person name="Sun H."/>
            <person name="Tunlid A."/>
            <person name="Henrissat B."/>
            <person name="Grigoriev I.V."/>
            <person name="Hibbett D.S."/>
            <person name="Martin F."/>
        </authorList>
    </citation>
    <scope>NUCLEOTIDE SEQUENCE [LARGE SCALE GENOMIC DNA]</scope>
    <source>
        <strain evidence="2 3">Koide BX008</strain>
    </source>
</reference>
<accession>A0A0C2XE58</accession>
<keyword evidence="3" id="KW-1185">Reference proteome</keyword>
<dbReference type="Proteomes" id="UP000054549">
    <property type="component" value="Unassembled WGS sequence"/>
</dbReference>
<sequence>MDYDRKSTVSSFYGARKSSDVLNAEFPGSHARRLDDGSSFFNPDTRMSNDQNVRAP</sequence>
<dbReference type="EMBL" id="KN818230">
    <property type="protein sequence ID" value="KIL67741.1"/>
    <property type="molecule type" value="Genomic_DNA"/>
</dbReference>
<feature type="region of interest" description="Disordered" evidence="1">
    <location>
        <begin position="28"/>
        <end position="56"/>
    </location>
</feature>
<name>A0A0C2XE58_AMAMK</name>
<dbReference type="InParanoid" id="A0A0C2XE58"/>
<proteinExistence type="predicted"/>
<evidence type="ECO:0000313" key="3">
    <source>
        <dbReference type="Proteomes" id="UP000054549"/>
    </source>
</evidence>
<dbReference type="HOGENOM" id="CLU_3019743_0_0_1"/>
<feature type="compositionally biased region" description="Polar residues" evidence="1">
    <location>
        <begin position="39"/>
        <end position="56"/>
    </location>
</feature>
<dbReference type="AlphaFoldDB" id="A0A0C2XE58"/>
<dbReference type="OrthoDB" id="5582002at2759"/>
<evidence type="ECO:0000313" key="2">
    <source>
        <dbReference type="EMBL" id="KIL67741.1"/>
    </source>
</evidence>
<gene>
    <name evidence="2" type="ORF">M378DRAFT_973904</name>
</gene>
<evidence type="ECO:0000256" key="1">
    <source>
        <dbReference type="SAM" id="MobiDB-lite"/>
    </source>
</evidence>
<protein>
    <submittedName>
        <fullName evidence="2">Uncharacterized protein</fullName>
    </submittedName>
</protein>
<organism evidence="2 3">
    <name type="scientific">Amanita muscaria (strain Koide BX008)</name>
    <dbReference type="NCBI Taxonomy" id="946122"/>
    <lineage>
        <taxon>Eukaryota</taxon>
        <taxon>Fungi</taxon>
        <taxon>Dikarya</taxon>
        <taxon>Basidiomycota</taxon>
        <taxon>Agaricomycotina</taxon>
        <taxon>Agaricomycetes</taxon>
        <taxon>Agaricomycetidae</taxon>
        <taxon>Agaricales</taxon>
        <taxon>Pluteineae</taxon>
        <taxon>Amanitaceae</taxon>
        <taxon>Amanita</taxon>
    </lineage>
</organism>
<feature type="non-terminal residue" evidence="2">
    <location>
        <position position="56"/>
    </location>
</feature>